<sequence length="163" mass="18829">MHPNTSTQDLKDRIPILAYTQHFTVKEICDVLGVGKTLVYQTLRYFRQHGVTHKVNAGRAGHPRTLLTPDIKYINSLVKKRRTCYLDKIQRELYENRGALVSITTICRTLQRLNYTRKRVSAIALKRNEVLRSAYMNKIASIVTDVHQLMFIDEAAQNRRTSG</sequence>
<reference evidence="1 2" key="1">
    <citation type="journal article" date="2019" name="Nat. Ecol. Evol.">
        <title>Megaphylogeny resolves global patterns of mushroom evolution.</title>
        <authorList>
            <person name="Varga T."/>
            <person name="Krizsan K."/>
            <person name="Foldi C."/>
            <person name="Dima B."/>
            <person name="Sanchez-Garcia M."/>
            <person name="Sanchez-Ramirez S."/>
            <person name="Szollosi G.J."/>
            <person name="Szarkandi J.G."/>
            <person name="Papp V."/>
            <person name="Albert L."/>
            <person name="Andreopoulos W."/>
            <person name="Angelini C."/>
            <person name="Antonin V."/>
            <person name="Barry K.W."/>
            <person name="Bougher N.L."/>
            <person name="Buchanan P."/>
            <person name="Buyck B."/>
            <person name="Bense V."/>
            <person name="Catcheside P."/>
            <person name="Chovatia M."/>
            <person name="Cooper J."/>
            <person name="Damon W."/>
            <person name="Desjardin D."/>
            <person name="Finy P."/>
            <person name="Geml J."/>
            <person name="Haridas S."/>
            <person name="Hughes K."/>
            <person name="Justo A."/>
            <person name="Karasinski D."/>
            <person name="Kautmanova I."/>
            <person name="Kiss B."/>
            <person name="Kocsube S."/>
            <person name="Kotiranta H."/>
            <person name="LaButti K.M."/>
            <person name="Lechner B.E."/>
            <person name="Liimatainen K."/>
            <person name="Lipzen A."/>
            <person name="Lukacs Z."/>
            <person name="Mihaltcheva S."/>
            <person name="Morgado L.N."/>
            <person name="Niskanen T."/>
            <person name="Noordeloos M.E."/>
            <person name="Ohm R.A."/>
            <person name="Ortiz-Santana B."/>
            <person name="Ovrebo C."/>
            <person name="Racz N."/>
            <person name="Riley R."/>
            <person name="Savchenko A."/>
            <person name="Shiryaev A."/>
            <person name="Soop K."/>
            <person name="Spirin V."/>
            <person name="Szebenyi C."/>
            <person name="Tomsovsky M."/>
            <person name="Tulloss R.E."/>
            <person name="Uehling J."/>
            <person name="Grigoriev I.V."/>
            <person name="Vagvolgyi C."/>
            <person name="Papp T."/>
            <person name="Martin F.M."/>
            <person name="Miettinen O."/>
            <person name="Hibbett D.S."/>
            <person name="Nagy L.G."/>
        </authorList>
    </citation>
    <scope>NUCLEOTIDE SEQUENCE [LARGE SCALE GENOMIC DNA]</scope>
    <source>
        <strain evidence="1 2">FP101781</strain>
    </source>
</reference>
<dbReference type="PANTHER" id="PTHR48472:SF1">
    <property type="entry name" value="TC1-LIKE TRANSPOSASE DDE DOMAIN-CONTAINING PROTEIN"/>
    <property type="match status" value="1"/>
</dbReference>
<dbReference type="InterPro" id="IPR009057">
    <property type="entry name" value="Homeodomain-like_sf"/>
</dbReference>
<dbReference type="OrthoDB" id="3012036at2759"/>
<evidence type="ECO:0000313" key="2">
    <source>
        <dbReference type="Proteomes" id="UP000298030"/>
    </source>
</evidence>
<protein>
    <recommendedName>
        <fullName evidence="3">Transposase Tc1-like domain-containing protein</fullName>
    </recommendedName>
</protein>
<dbReference type="EMBL" id="QPFP01000055">
    <property type="protein sequence ID" value="TEB25572.1"/>
    <property type="molecule type" value="Genomic_DNA"/>
</dbReference>
<dbReference type="SUPFAM" id="SSF46689">
    <property type="entry name" value="Homeodomain-like"/>
    <property type="match status" value="1"/>
</dbReference>
<gene>
    <name evidence="1" type="ORF">FA13DRAFT_1756537</name>
</gene>
<evidence type="ECO:0008006" key="3">
    <source>
        <dbReference type="Google" id="ProtNLM"/>
    </source>
</evidence>
<comment type="caution">
    <text evidence="1">The sequence shown here is derived from an EMBL/GenBank/DDBJ whole genome shotgun (WGS) entry which is preliminary data.</text>
</comment>
<dbReference type="AlphaFoldDB" id="A0A4Y7SUV1"/>
<dbReference type="PANTHER" id="PTHR48472">
    <property type="entry name" value="TC1-LIKE TRANSPOSASE DDE DOMAIN-CONTAINING PROTEIN"/>
    <property type="match status" value="1"/>
</dbReference>
<name>A0A4Y7SUV1_COPMI</name>
<accession>A0A4Y7SUV1</accession>
<evidence type="ECO:0000313" key="1">
    <source>
        <dbReference type="EMBL" id="TEB25572.1"/>
    </source>
</evidence>
<keyword evidence="2" id="KW-1185">Reference proteome</keyword>
<dbReference type="Proteomes" id="UP000298030">
    <property type="component" value="Unassembled WGS sequence"/>
</dbReference>
<organism evidence="1 2">
    <name type="scientific">Coprinellus micaceus</name>
    <name type="common">Glistening ink-cap mushroom</name>
    <name type="synonym">Coprinus micaceus</name>
    <dbReference type="NCBI Taxonomy" id="71717"/>
    <lineage>
        <taxon>Eukaryota</taxon>
        <taxon>Fungi</taxon>
        <taxon>Dikarya</taxon>
        <taxon>Basidiomycota</taxon>
        <taxon>Agaricomycotina</taxon>
        <taxon>Agaricomycetes</taxon>
        <taxon>Agaricomycetidae</taxon>
        <taxon>Agaricales</taxon>
        <taxon>Agaricineae</taxon>
        <taxon>Psathyrellaceae</taxon>
        <taxon>Coprinellus</taxon>
    </lineage>
</organism>
<proteinExistence type="predicted"/>